<protein>
    <submittedName>
        <fullName evidence="1">Uncharacterized protein</fullName>
    </submittedName>
</protein>
<gene>
    <name evidence="1" type="ORF">AEK19_MT0623</name>
</gene>
<reference evidence="1" key="1">
    <citation type="submission" date="2017-03" db="EMBL/GenBank/DDBJ databases">
        <title>The mitochondrial genome of the carnivorous plant Utricularia reniformis (Lentibulariaceae): structure, comparative analysis and evolutionary landmarks.</title>
        <authorList>
            <person name="Silva S.R."/>
            <person name="Alvarenga D.O."/>
            <person name="Michael T.P."/>
            <person name="Miranda V.F.O."/>
            <person name="Varani A.M."/>
        </authorList>
    </citation>
    <scope>NUCLEOTIDE SEQUENCE</scope>
</reference>
<proteinExistence type="predicted"/>
<sequence length="47" mass="5301">MKSTVFFRSNPGFERITWCSMAVGEGRVRKLSDLIDSLNTISRPALL</sequence>
<dbReference type="EMBL" id="KY774314">
    <property type="protein sequence ID" value="ART30878.1"/>
    <property type="molecule type" value="Genomic_DNA"/>
</dbReference>
<dbReference type="AlphaFoldDB" id="A0A1Y0B0H0"/>
<accession>A0A1Y0B0H0</accession>
<keyword evidence="1" id="KW-0496">Mitochondrion</keyword>
<name>A0A1Y0B0H0_9LAMI</name>
<evidence type="ECO:0000313" key="1">
    <source>
        <dbReference type="EMBL" id="ART30878.1"/>
    </source>
</evidence>
<organism evidence="1">
    <name type="scientific">Utricularia reniformis</name>
    <dbReference type="NCBI Taxonomy" id="192314"/>
    <lineage>
        <taxon>Eukaryota</taxon>
        <taxon>Viridiplantae</taxon>
        <taxon>Streptophyta</taxon>
        <taxon>Embryophyta</taxon>
        <taxon>Tracheophyta</taxon>
        <taxon>Spermatophyta</taxon>
        <taxon>Magnoliopsida</taxon>
        <taxon>eudicotyledons</taxon>
        <taxon>Gunneridae</taxon>
        <taxon>Pentapetalae</taxon>
        <taxon>asterids</taxon>
        <taxon>lamiids</taxon>
        <taxon>Lamiales</taxon>
        <taxon>Lentibulariaceae</taxon>
        <taxon>Utricularia</taxon>
    </lineage>
</organism>
<geneLocation type="mitochondrion" evidence="1"/>